<dbReference type="EMBL" id="CAADFL010000311">
    <property type="protein sequence ID" value="VFK14191.1"/>
    <property type="molecule type" value="Genomic_DNA"/>
</dbReference>
<evidence type="ECO:0000259" key="2">
    <source>
        <dbReference type="Pfam" id="PF03781"/>
    </source>
</evidence>
<dbReference type="EMBL" id="CAADFA010000734">
    <property type="protein sequence ID" value="VFJ73462.1"/>
    <property type="molecule type" value="Genomic_DNA"/>
</dbReference>
<dbReference type="PANTHER" id="PTHR23150:SF19">
    <property type="entry name" value="FORMYLGLYCINE-GENERATING ENZYME"/>
    <property type="match status" value="1"/>
</dbReference>
<evidence type="ECO:0000313" key="4">
    <source>
        <dbReference type="EMBL" id="VFJ73462.1"/>
    </source>
</evidence>
<sequence length="462" mass="51842">MTIPFWRAESFSPHAESARGWDPRNPAHQSSADPDPIRPPLHKPRIALYQQGNRLIFTDPAEENHREGLPRAVPGSLMATIASTDGRIRLGTGSNTFPNTEGAQNPEPVPDSTITEIQAGETGNEGLCRIPAGGGFFIRTDREHRLFRRLNKPEWADAIGRDRFGLWATIALDAQSEDTAIEKTVIQRLRWISPGRFIMGSPASERAGFPKYEQDKWCVKEAPRHEVILTRGYWLFDTPCTQALWQAVMGKNPSRFQSPDRPVESVTWHEVDSFMDRLNGRLPGLALMLPTEAQWEYACRAGTETATYGGALELEGSNNAPVLDPIAWYGGNSGIEFELEAGCESSNWREKQYEHVRAGTHPVARKQANPWGLHDMLGNVWEWCHDGLREYGDETVIDPAGPEKQSEERAVRGGSWYYFARYVRAAFRLQYLPGVRFDRLGFRCAANPASASATSDRPSDHR</sequence>
<dbReference type="GO" id="GO:0120147">
    <property type="term" value="F:formylglycine-generating oxidase activity"/>
    <property type="evidence" value="ECO:0007669"/>
    <property type="project" value="TreeGrafter"/>
</dbReference>
<dbReference type="EMBL" id="CAADEZ010000206">
    <property type="protein sequence ID" value="VFJ58008.1"/>
    <property type="molecule type" value="Genomic_DNA"/>
</dbReference>
<name>A0A450SVL2_9GAMM</name>
<dbReference type="InterPro" id="IPR051043">
    <property type="entry name" value="Sulfatase_Mod_Factor_Kinase"/>
</dbReference>
<gene>
    <name evidence="3" type="ORF">BECKFM1743A_GA0114220_102063</name>
    <name evidence="5" type="ORF">BECKFM1743B_GA0114221_103111</name>
    <name evidence="4" type="ORF">BECKFM1743C_GA0114222_107341</name>
</gene>
<reference evidence="3" key="1">
    <citation type="submission" date="2019-02" db="EMBL/GenBank/DDBJ databases">
        <authorList>
            <person name="Gruber-Vodicka R. H."/>
            <person name="Seah K. B. B."/>
        </authorList>
    </citation>
    <scope>NUCLEOTIDE SEQUENCE</scope>
    <source>
        <strain evidence="3">BECK_BZ163</strain>
        <strain evidence="5">BECK_BZ164</strain>
        <strain evidence="4">BECK_BZ165</strain>
    </source>
</reference>
<dbReference type="Gene3D" id="3.90.1580.10">
    <property type="entry name" value="paralog of FGE (formylglycine-generating enzyme)"/>
    <property type="match status" value="1"/>
</dbReference>
<evidence type="ECO:0000313" key="3">
    <source>
        <dbReference type="EMBL" id="VFJ58008.1"/>
    </source>
</evidence>
<evidence type="ECO:0000256" key="1">
    <source>
        <dbReference type="SAM" id="MobiDB-lite"/>
    </source>
</evidence>
<evidence type="ECO:0000313" key="5">
    <source>
        <dbReference type="EMBL" id="VFK14191.1"/>
    </source>
</evidence>
<protein>
    <submittedName>
        <fullName evidence="3">Formylglycine-generating enzyme, required for sulfatase activity, contains SUMF1/FGE domain</fullName>
    </submittedName>
</protein>
<proteinExistence type="predicted"/>
<dbReference type="InterPro" id="IPR016187">
    <property type="entry name" value="CTDL_fold"/>
</dbReference>
<feature type="domain" description="Sulfatase-modifying factor enzyme-like" evidence="2">
    <location>
        <begin position="191"/>
        <end position="445"/>
    </location>
</feature>
<feature type="region of interest" description="Disordered" evidence="1">
    <location>
        <begin position="1"/>
        <end position="42"/>
    </location>
</feature>
<dbReference type="InterPro" id="IPR005532">
    <property type="entry name" value="SUMF_dom"/>
</dbReference>
<dbReference type="Pfam" id="PF03781">
    <property type="entry name" value="FGE-sulfatase"/>
    <property type="match status" value="1"/>
</dbReference>
<organism evidence="3">
    <name type="scientific">Candidatus Kentrum sp. FM</name>
    <dbReference type="NCBI Taxonomy" id="2126340"/>
    <lineage>
        <taxon>Bacteria</taxon>
        <taxon>Pseudomonadati</taxon>
        <taxon>Pseudomonadota</taxon>
        <taxon>Gammaproteobacteria</taxon>
        <taxon>Candidatus Kentrum</taxon>
    </lineage>
</organism>
<dbReference type="SUPFAM" id="SSF56436">
    <property type="entry name" value="C-type lectin-like"/>
    <property type="match status" value="1"/>
</dbReference>
<dbReference type="PANTHER" id="PTHR23150">
    <property type="entry name" value="SULFATASE MODIFYING FACTOR 1, 2"/>
    <property type="match status" value="1"/>
</dbReference>
<dbReference type="InterPro" id="IPR042095">
    <property type="entry name" value="SUMF_sf"/>
</dbReference>
<dbReference type="AlphaFoldDB" id="A0A450SVL2"/>
<accession>A0A450SVL2</accession>